<evidence type="ECO:0000313" key="3">
    <source>
        <dbReference type="WBParaSite" id="Minc3s00286g09457"/>
    </source>
</evidence>
<dbReference type="WBParaSite" id="Minc3s00286g09457">
    <property type="protein sequence ID" value="Minc3s00286g09457"/>
    <property type="gene ID" value="Minc3s00286g09457"/>
</dbReference>
<name>A0A914L5M9_MELIC</name>
<dbReference type="AlphaFoldDB" id="A0A914L5M9"/>
<evidence type="ECO:0000313" key="1">
    <source>
        <dbReference type="Proteomes" id="UP000887563"/>
    </source>
</evidence>
<dbReference type="WBParaSite" id="Minc3s00286g09453">
    <property type="protein sequence ID" value="Minc3s00286g09453"/>
    <property type="gene ID" value="Minc3s00286g09453"/>
</dbReference>
<sequence>MFPAQNFTFATLQWQFNYFAFVVYASAGDEFKVGCPIEIVSVVRIIASVVGRHSMFVGGIIVVVVGRLSKCCQFFRWDWRWRQTFIVVFVRRRRWLVSDHFCCFVAGGSNYNRNGTT</sequence>
<protein>
    <submittedName>
        <fullName evidence="2 3">Uncharacterized protein</fullName>
    </submittedName>
</protein>
<keyword evidence="1" id="KW-1185">Reference proteome</keyword>
<dbReference type="Proteomes" id="UP000887563">
    <property type="component" value="Unplaced"/>
</dbReference>
<reference evidence="2 3" key="1">
    <citation type="submission" date="2022-11" db="UniProtKB">
        <authorList>
            <consortium name="WormBaseParasite"/>
        </authorList>
    </citation>
    <scope>IDENTIFICATION</scope>
</reference>
<accession>A0A914L5M9</accession>
<proteinExistence type="predicted"/>
<evidence type="ECO:0000313" key="2">
    <source>
        <dbReference type="WBParaSite" id="Minc3s00286g09453"/>
    </source>
</evidence>
<organism evidence="1 2">
    <name type="scientific">Meloidogyne incognita</name>
    <name type="common">Southern root-knot nematode worm</name>
    <name type="synonym">Oxyuris incognita</name>
    <dbReference type="NCBI Taxonomy" id="6306"/>
    <lineage>
        <taxon>Eukaryota</taxon>
        <taxon>Metazoa</taxon>
        <taxon>Ecdysozoa</taxon>
        <taxon>Nematoda</taxon>
        <taxon>Chromadorea</taxon>
        <taxon>Rhabditida</taxon>
        <taxon>Tylenchina</taxon>
        <taxon>Tylenchomorpha</taxon>
        <taxon>Tylenchoidea</taxon>
        <taxon>Meloidogynidae</taxon>
        <taxon>Meloidogyninae</taxon>
        <taxon>Meloidogyne</taxon>
        <taxon>Meloidogyne incognita group</taxon>
    </lineage>
</organism>